<dbReference type="GO" id="GO:0017128">
    <property type="term" value="F:phospholipid scramblase activity"/>
    <property type="evidence" value="ECO:0007669"/>
    <property type="project" value="InterPro"/>
</dbReference>
<comment type="caution">
    <text evidence="1">The sequence shown here is derived from an EMBL/GenBank/DDBJ whole genome shotgun (WGS) entry which is preliminary data.</text>
</comment>
<name>A0A225CYX1_9BACT</name>
<dbReference type="OrthoDB" id="652307at2"/>
<dbReference type="GO" id="GO:0005886">
    <property type="term" value="C:plasma membrane"/>
    <property type="evidence" value="ECO:0007669"/>
    <property type="project" value="TreeGrafter"/>
</dbReference>
<proteinExistence type="predicted"/>
<dbReference type="AlphaFoldDB" id="A0A225CYX1"/>
<protein>
    <recommendedName>
        <fullName evidence="3">Scramblase</fullName>
    </recommendedName>
</protein>
<dbReference type="RefSeq" id="WP_088260837.1">
    <property type="nucleotide sequence ID" value="NZ_NIDE01000020.1"/>
</dbReference>
<reference evidence="2" key="1">
    <citation type="submission" date="2017-06" db="EMBL/GenBank/DDBJ databases">
        <title>Genome analysis of Fimbriiglobus ruber SP5, the first member of the order Planctomycetales with confirmed chitinolytic capability.</title>
        <authorList>
            <person name="Ravin N.V."/>
            <person name="Rakitin A.L."/>
            <person name="Ivanova A.A."/>
            <person name="Beletsky A.V."/>
            <person name="Kulichevskaya I.S."/>
            <person name="Mardanov A.V."/>
            <person name="Dedysh S.N."/>
        </authorList>
    </citation>
    <scope>NUCLEOTIDE SEQUENCE [LARGE SCALE GENOMIC DNA]</scope>
    <source>
        <strain evidence="2">SP5</strain>
    </source>
</reference>
<dbReference type="Gene3D" id="2.40.160.200">
    <property type="entry name" value="LURP1-related"/>
    <property type="match status" value="1"/>
</dbReference>
<evidence type="ECO:0008006" key="3">
    <source>
        <dbReference type="Google" id="ProtNLM"/>
    </source>
</evidence>
<sequence length="208" mass="23513">MFDARRFMVKEKVKFLASHNTYNIFDGDTSEEIGIAEEKIGVLTQVLRWFVSKQLMPTAVEVRGLPGNELIFTIRRGWYLFQSRVEVHDNQGEMIGYFKSKILSWSGGFYVYDKNDKQFAEVRGNFIGFTYRVLTPDHAVELGVVSKKWGGVVKELFTSADTYMVEVAEDLRDQTVAKTLVLAAALATDMIFKSESRTAGNDLLDLGG</sequence>
<dbReference type="Pfam" id="PF03803">
    <property type="entry name" value="Scramblase"/>
    <property type="match status" value="1"/>
</dbReference>
<dbReference type="InterPro" id="IPR025659">
    <property type="entry name" value="Tubby-like_C"/>
</dbReference>
<dbReference type="Proteomes" id="UP000214646">
    <property type="component" value="Unassembled WGS sequence"/>
</dbReference>
<dbReference type="SUPFAM" id="SSF54518">
    <property type="entry name" value="Tubby C-terminal domain-like"/>
    <property type="match status" value="1"/>
</dbReference>
<dbReference type="InterPro" id="IPR038595">
    <property type="entry name" value="LOR_sf"/>
</dbReference>
<dbReference type="PANTHER" id="PTHR23248">
    <property type="entry name" value="PHOSPHOLIPID SCRAMBLASE-RELATED"/>
    <property type="match status" value="1"/>
</dbReference>
<dbReference type="EMBL" id="NIDE01000020">
    <property type="protein sequence ID" value="OWK34580.1"/>
    <property type="molecule type" value="Genomic_DNA"/>
</dbReference>
<gene>
    <name evidence="1" type="ORF">FRUB_10551</name>
</gene>
<evidence type="ECO:0000313" key="2">
    <source>
        <dbReference type="Proteomes" id="UP000214646"/>
    </source>
</evidence>
<evidence type="ECO:0000313" key="1">
    <source>
        <dbReference type="EMBL" id="OWK34580.1"/>
    </source>
</evidence>
<accession>A0A225CYX1</accession>
<dbReference type="InterPro" id="IPR005552">
    <property type="entry name" value="Scramblase"/>
</dbReference>
<organism evidence="1 2">
    <name type="scientific">Fimbriiglobus ruber</name>
    <dbReference type="NCBI Taxonomy" id="1908690"/>
    <lineage>
        <taxon>Bacteria</taxon>
        <taxon>Pseudomonadati</taxon>
        <taxon>Planctomycetota</taxon>
        <taxon>Planctomycetia</taxon>
        <taxon>Gemmatales</taxon>
        <taxon>Gemmataceae</taxon>
        <taxon>Fimbriiglobus</taxon>
    </lineage>
</organism>
<keyword evidence="2" id="KW-1185">Reference proteome</keyword>
<dbReference type="PANTHER" id="PTHR23248:SF9">
    <property type="entry name" value="PHOSPHOLIPID SCRAMBLASE"/>
    <property type="match status" value="1"/>
</dbReference>